<proteinExistence type="predicted"/>
<organism evidence="1 2">
    <name type="scientific">Elysia crispata</name>
    <name type="common">lettuce slug</name>
    <dbReference type="NCBI Taxonomy" id="231223"/>
    <lineage>
        <taxon>Eukaryota</taxon>
        <taxon>Metazoa</taxon>
        <taxon>Spiralia</taxon>
        <taxon>Lophotrochozoa</taxon>
        <taxon>Mollusca</taxon>
        <taxon>Gastropoda</taxon>
        <taxon>Heterobranchia</taxon>
        <taxon>Euthyneura</taxon>
        <taxon>Panpulmonata</taxon>
        <taxon>Sacoglossa</taxon>
        <taxon>Placobranchoidea</taxon>
        <taxon>Plakobranchidae</taxon>
        <taxon>Elysia</taxon>
    </lineage>
</organism>
<accession>A0AAE0XUV5</accession>
<dbReference type="AlphaFoldDB" id="A0AAE0XUV5"/>
<comment type="caution">
    <text evidence="1">The sequence shown here is derived from an EMBL/GenBank/DDBJ whole genome shotgun (WGS) entry which is preliminary data.</text>
</comment>
<gene>
    <name evidence="1" type="ORF">RRG08_020853</name>
</gene>
<dbReference type="EMBL" id="JAWDGP010007534">
    <property type="protein sequence ID" value="KAK3714597.1"/>
    <property type="molecule type" value="Genomic_DNA"/>
</dbReference>
<reference evidence="1" key="1">
    <citation type="journal article" date="2023" name="G3 (Bethesda)">
        <title>A reference genome for the long-term kleptoplast-retaining sea slug Elysia crispata morphotype clarki.</title>
        <authorList>
            <person name="Eastman K.E."/>
            <person name="Pendleton A.L."/>
            <person name="Shaikh M.A."/>
            <person name="Suttiyut T."/>
            <person name="Ogas R."/>
            <person name="Tomko P."/>
            <person name="Gavelis G."/>
            <person name="Widhalm J.R."/>
            <person name="Wisecaver J.H."/>
        </authorList>
    </citation>
    <scope>NUCLEOTIDE SEQUENCE</scope>
    <source>
        <strain evidence="1">ECLA1</strain>
    </source>
</reference>
<evidence type="ECO:0000313" key="1">
    <source>
        <dbReference type="EMBL" id="KAK3714597.1"/>
    </source>
</evidence>
<keyword evidence="2" id="KW-1185">Reference proteome</keyword>
<sequence length="73" mass="8032">MVTLSYLVPSLTHRLLIAPVISNIISSLAADIFTSPPRPGTSQQRQAARWKLEQLNSEACNLPLISNIFDSPE</sequence>
<evidence type="ECO:0000313" key="2">
    <source>
        <dbReference type="Proteomes" id="UP001283361"/>
    </source>
</evidence>
<dbReference type="Proteomes" id="UP001283361">
    <property type="component" value="Unassembled WGS sequence"/>
</dbReference>
<name>A0AAE0XUV5_9GAST</name>
<protein>
    <submittedName>
        <fullName evidence="1">Uncharacterized protein</fullName>
    </submittedName>
</protein>